<keyword evidence="1" id="KW-0175">Coiled coil</keyword>
<feature type="coiled-coil region" evidence="1">
    <location>
        <begin position="21"/>
        <end position="69"/>
    </location>
</feature>
<sequence>MAATDPQKQILTLIRDFATEKSQGERRIVYLKKRIQELRAEVDAANAELECAKRLKETTEQEIKGYEVELSMNKASIQALEARISLIQDEISAVGSDLEAVKNEEGALRDDFIEKMRELNATIRKFQETVVCAFHEENLSGSISTDGAQPSNTRDTEVARRAIEDQLQQIISQTNIQEQEYQAEQNTHKQVQQELIDLERKLSLMEAIMKESMELQELTRYPYLILLQLHDRLL</sequence>
<gene>
    <name evidence="2" type="ORF">ILEXP_LOCUS39498</name>
</gene>
<dbReference type="Gene3D" id="1.10.287.1490">
    <property type="match status" value="1"/>
</dbReference>
<proteinExistence type="predicted"/>
<dbReference type="EMBL" id="CAUOFW020005414">
    <property type="protein sequence ID" value="CAK9170007.1"/>
    <property type="molecule type" value="Genomic_DNA"/>
</dbReference>
<keyword evidence="3" id="KW-1185">Reference proteome</keyword>
<dbReference type="InterPro" id="IPR053327">
    <property type="entry name" value="KIP"/>
</dbReference>
<reference evidence="2 3" key="1">
    <citation type="submission" date="2024-02" db="EMBL/GenBank/DDBJ databases">
        <authorList>
            <person name="Vignale AGUSTIN F."/>
            <person name="Sosa J E."/>
            <person name="Modenutti C."/>
        </authorList>
    </citation>
    <scope>NUCLEOTIDE SEQUENCE [LARGE SCALE GENOMIC DNA]</scope>
</reference>
<feature type="coiled-coil region" evidence="1">
    <location>
        <begin position="174"/>
        <end position="208"/>
    </location>
</feature>
<evidence type="ECO:0000313" key="3">
    <source>
        <dbReference type="Proteomes" id="UP001642360"/>
    </source>
</evidence>
<dbReference type="PANTHER" id="PTHR36001">
    <property type="entry name" value="CTAGE FAMILY PROTEIN-RELATED"/>
    <property type="match status" value="1"/>
</dbReference>
<accession>A0ABC8TPP0</accession>
<dbReference type="AlphaFoldDB" id="A0ABC8TPP0"/>
<organism evidence="2 3">
    <name type="scientific">Ilex paraguariensis</name>
    <name type="common">yerba mate</name>
    <dbReference type="NCBI Taxonomy" id="185542"/>
    <lineage>
        <taxon>Eukaryota</taxon>
        <taxon>Viridiplantae</taxon>
        <taxon>Streptophyta</taxon>
        <taxon>Embryophyta</taxon>
        <taxon>Tracheophyta</taxon>
        <taxon>Spermatophyta</taxon>
        <taxon>Magnoliopsida</taxon>
        <taxon>eudicotyledons</taxon>
        <taxon>Gunneridae</taxon>
        <taxon>Pentapetalae</taxon>
        <taxon>asterids</taxon>
        <taxon>campanulids</taxon>
        <taxon>Aquifoliales</taxon>
        <taxon>Aquifoliaceae</taxon>
        <taxon>Ilex</taxon>
    </lineage>
</organism>
<comment type="caution">
    <text evidence="2">The sequence shown here is derived from an EMBL/GenBank/DDBJ whole genome shotgun (WGS) entry which is preliminary data.</text>
</comment>
<dbReference type="PANTHER" id="PTHR36001:SF2">
    <property type="entry name" value="CTAGE FAMILY PROTEIN-RELATED"/>
    <property type="match status" value="1"/>
</dbReference>
<name>A0ABC8TPP0_9AQUA</name>
<dbReference type="Proteomes" id="UP001642360">
    <property type="component" value="Unassembled WGS sequence"/>
</dbReference>
<protein>
    <submittedName>
        <fullName evidence="2">Uncharacterized protein</fullName>
    </submittedName>
</protein>
<evidence type="ECO:0000256" key="1">
    <source>
        <dbReference type="SAM" id="Coils"/>
    </source>
</evidence>
<evidence type="ECO:0000313" key="2">
    <source>
        <dbReference type="EMBL" id="CAK9170007.1"/>
    </source>
</evidence>